<feature type="domain" description="Dehydrogenase E1 component" evidence="4">
    <location>
        <begin position="43"/>
        <end position="323"/>
    </location>
</feature>
<dbReference type="PANTHER" id="PTHR43380">
    <property type="entry name" value="2-OXOISOVALERATE DEHYDROGENASE SUBUNIT ALPHA, MITOCHONDRIAL"/>
    <property type="match status" value="1"/>
</dbReference>
<dbReference type="NCBIfam" id="TIGR03181">
    <property type="entry name" value="PDH_E1_alph_x"/>
    <property type="match status" value="1"/>
</dbReference>
<evidence type="ECO:0000313" key="6">
    <source>
        <dbReference type="Proteomes" id="UP000704762"/>
    </source>
</evidence>
<evidence type="ECO:0000313" key="5">
    <source>
        <dbReference type="EMBL" id="MBM7798720.1"/>
    </source>
</evidence>
<dbReference type="EMBL" id="JAFBCF010000001">
    <property type="protein sequence ID" value="MBM7798720.1"/>
    <property type="molecule type" value="Genomic_DNA"/>
</dbReference>
<dbReference type="CDD" id="cd02000">
    <property type="entry name" value="TPP_E1_PDC_ADC_BCADC"/>
    <property type="match status" value="1"/>
</dbReference>
<dbReference type="EC" id="1.2.4.1" evidence="5"/>
<evidence type="ECO:0000256" key="3">
    <source>
        <dbReference type="ARBA" id="ARBA00023052"/>
    </source>
</evidence>
<keyword evidence="2 5" id="KW-0560">Oxidoreductase</keyword>
<dbReference type="InterPro" id="IPR017596">
    <property type="entry name" value="PdhA/BkdA"/>
</dbReference>
<evidence type="ECO:0000259" key="4">
    <source>
        <dbReference type="Pfam" id="PF00676"/>
    </source>
</evidence>
<dbReference type="Pfam" id="PF00676">
    <property type="entry name" value="E1_dh"/>
    <property type="match status" value="1"/>
</dbReference>
<keyword evidence="6" id="KW-1185">Reference proteome</keyword>
<reference evidence="5 6" key="1">
    <citation type="submission" date="2021-01" db="EMBL/GenBank/DDBJ databases">
        <title>Sequencing the genomes of 1000 actinobacteria strains.</title>
        <authorList>
            <person name="Klenk H.-P."/>
        </authorList>
    </citation>
    <scope>NUCLEOTIDE SEQUENCE [LARGE SCALE GENOMIC DNA]</scope>
    <source>
        <strain evidence="5 6">DSM 18662</strain>
    </source>
</reference>
<organism evidence="5 6">
    <name type="scientific">Microlunatus panaciterrae</name>
    <dbReference type="NCBI Taxonomy" id="400768"/>
    <lineage>
        <taxon>Bacteria</taxon>
        <taxon>Bacillati</taxon>
        <taxon>Actinomycetota</taxon>
        <taxon>Actinomycetes</taxon>
        <taxon>Propionibacteriales</taxon>
        <taxon>Propionibacteriaceae</taxon>
        <taxon>Microlunatus</taxon>
    </lineage>
</organism>
<keyword evidence="3" id="KW-0786">Thiamine pyrophosphate</keyword>
<dbReference type="Gene3D" id="3.40.50.970">
    <property type="match status" value="1"/>
</dbReference>
<proteinExistence type="predicted"/>
<dbReference type="GO" id="GO:0004739">
    <property type="term" value="F:pyruvate dehydrogenase (acetyl-transferring) activity"/>
    <property type="evidence" value="ECO:0007669"/>
    <property type="project" value="UniProtKB-EC"/>
</dbReference>
<sequence length="378" mass="41304">MSDASGARAEVELVQLLTPEGERVSHPDYTFHGTDADIAGFYRDMVLTRRIDTEATALQRQGELGIWASCLGQEAAQVGSGRAMSDQDFVFPTYREHGVAWCLGVDPVRLLGLFRGVDMGGWDPIATGFALYTIVIGAQTLHATGYAMGLERDGLVGTGDPARDAAVIGYFGDGAISQGDVNEAFVFASSYNAPIVFFCQNNQWAISEPIERQSRIPLYQRAAGFGFPGVRVDGNDVLAVKAVTEEALERARSGNGPTLIEAYTYRMGAHTTSDDPTKYRLADELEHWRLKDPIERVRAYLVRHGAVDDAFFTDLETESDALAAHLRQQCLEMPDPAATEMFDWVYAETTPYLKEQQAAFAAYQASFETESASGTGGH</sequence>
<dbReference type="PANTHER" id="PTHR43380:SF1">
    <property type="entry name" value="2-OXOISOVALERATE DEHYDROGENASE SUBUNIT ALPHA, MITOCHONDRIAL"/>
    <property type="match status" value="1"/>
</dbReference>
<evidence type="ECO:0000256" key="1">
    <source>
        <dbReference type="ARBA" id="ARBA00001964"/>
    </source>
</evidence>
<dbReference type="InterPro" id="IPR050771">
    <property type="entry name" value="Alpha-ketoacid_DH_E1_comp"/>
</dbReference>
<name>A0ABS2RIA2_9ACTN</name>
<dbReference type="RefSeq" id="WP_338041217.1">
    <property type="nucleotide sequence ID" value="NZ_BAAAQP010000002.1"/>
</dbReference>
<dbReference type="InterPro" id="IPR001017">
    <property type="entry name" value="DH_E1"/>
</dbReference>
<dbReference type="InterPro" id="IPR029061">
    <property type="entry name" value="THDP-binding"/>
</dbReference>
<comment type="cofactor">
    <cofactor evidence="1">
        <name>thiamine diphosphate</name>
        <dbReference type="ChEBI" id="CHEBI:58937"/>
    </cofactor>
</comment>
<dbReference type="Proteomes" id="UP000704762">
    <property type="component" value="Unassembled WGS sequence"/>
</dbReference>
<evidence type="ECO:0000256" key="2">
    <source>
        <dbReference type="ARBA" id="ARBA00023002"/>
    </source>
</evidence>
<gene>
    <name evidence="5" type="ORF">JOE57_001641</name>
</gene>
<dbReference type="SUPFAM" id="SSF52518">
    <property type="entry name" value="Thiamin diphosphate-binding fold (THDP-binding)"/>
    <property type="match status" value="1"/>
</dbReference>
<keyword evidence="5" id="KW-0670">Pyruvate</keyword>
<protein>
    <submittedName>
        <fullName evidence="5">Pyruvate dehydrogenase E1 component alpha subunit</fullName>
        <ecNumber evidence="5">1.2.4.1</ecNumber>
    </submittedName>
</protein>
<accession>A0ABS2RIA2</accession>
<comment type="caution">
    <text evidence="5">The sequence shown here is derived from an EMBL/GenBank/DDBJ whole genome shotgun (WGS) entry which is preliminary data.</text>
</comment>